<evidence type="ECO:0000313" key="1">
    <source>
        <dbReference type="EMBL" id="RIH82437.1"/>
    </source>
</evidence>
<proteinExistence type="predicted"/>
<gene>
    <name evidence="1" type="ORF">Mterra_02669</name>
</gene>
<organism evidence="1 2">
    <name type="scientific">Calidithermus terrae</name>
    <dbReference type="NCBI Taxonomy" id="1408545"/>
    <lineage>
        <taxon>Bacteria</taxon>
        <taxon>Thermotogati</taxon>
        <taxon>Deinococcota</taxon>
        <taxon>Deinococci</taxon>
        <taxon>Thermales</taxon>
        <taxon>Thermaceae</taxon>
        <taxon>Calidithermus</taxon>
    </lineage>
</organism>
<dbReference type="EMBL" id="QXDL01000121">
    <property type="protein sequence ID" value="RIH82437.1"/>
    <property type="molecule type" value="Genomic_DNA"/>
</dbReference>
<keyword evidence="2" id="KW-1185">Reference proteome</keyword>
<evidence type="ECO:0000313" key="2">
    <source>
        <dbReference type="Proteomes" id="UP000265715"/>
    </source>
</evidence>
<comment type="caution">
    <text evidence="1">The sequence shown here is derived from an EMBL/GenBank/DDBJ whole genome shotgun (WGS) entry which is preliminary data.</text>
</comment>
<dbReference type="AlphaFoldDB" id="A0A399ECP3"/>
<accession>A0A399ECP3</accession>
<protein>
    <submittedName>
        <fullName evidence="1">Putative baseplate assembly protein</fullName>
    </submittedName>
</protein>
<reference evidence="1 2" key="1">
    <citation type="submission" date="2018-08" db="EMBL/GenBank/DDBJ databases">
        <title>Meiothermus terrae DSM 26712 genome sequencing project.</title>
        <authorList>
            <person name="Da Costa M.S."/>
            <person name="Albuquerque L."/>
            <person name="Raposo P."/>
            <person name="Froufe H.J.C."/>
            <person name="Barroso C.S."/>
            <person name="Egas C."/>
        </authorList>
    </citation>
    <scope>NUCLEOTIDE SEQUENCE [LARGE SCALE GENOMIC DNA]</scope>
    <source>
        <strain evidence="1 2">DSM 26712</strain>
    </source>
</reference>
<sequence>MSEVRPAMVLFEGGDRNLSWHPRRDLLASDRFAREFVLEVAEDGRGQLRFGDDVLGQAPTPGVAFEAVYRVGNGPAGNVGAEAIAHLLRPPGFPASSVLRVRNPLPAAGGLEPESPEAVRQYAPQAFRRQERAVTEADYAEAAQRHPEVQKAAATFRWTGSWYTVFVSVDRKGGRPVDAAFAEELLGHLGRLRMAGYDLEIGGPRFVPVDLALEVCVAAGQFRSGVEAALEEAFSTRELPGGPAFFHPDRFSFGDPLYLSQVYRQALAVPGVASAEVRRFQRFGKTPARELEEGVLSTGRLEVIRLDNDPSRPEFGRLELAMKGGL</sequence>
<dbReference type="Proteomes" id="UP000265715">
    <property type="component" value="Unassembled WGS sequence"/>
</dbReference>
<name>A0A399ECP3_9DEIN</name>